<proteinExistence type="predicted"/>
<feature type="signal peptide" evidence="1">
    <location>
        <begin position="1"/>
        <end position="27"/>
    </location>
</feature>
<name>A0A7I9VRR2_9BACT</name>
<organism evidence="2 3">
    <name type="scientific">Anaeromyxobacter diazotrophicus</name>
    <dbReference type="NCBI Taxonomy" id="2590199"/>
    <lineage>
        <taxon>Bacteria</taxon>
        <taxon>Pseudomonadati</taxon>
        <taxon>Myxococcota</taxon>
        <taxon>Myxococcia</taxon>
        <taxon>Myxococcales</taxon>
        <taxon>Cystobacterineae</taxon>
        <taxon>Anaeromyxobacteraceae</taxon>
        <taxon>Anaeromyxobacter</taxon>
    </lineage>
</organism>
<dbReference type="AlphaFoldDB" id="A0A7I9VRR2"/>
<keyword evidence="1" id="KW-0732">Signal</keyword>
<reference evidence="3" key="1">
    <citation type="journal article" date="2020" name="Appl. Environ. Microbiol.">
        <title>Diazotrophic Anaeromyxobacter Isolates from Soils.</title>
        <authorList>
            <person name="Masuda Y."/>
            <person name="Yamanaka H."/>
            <person name="Xu Z.X."/>
            <person name="Shiratori Y."/>
            <person name="Aono T."/>
            <person name="Amachi S."/>
            <person name="Senoo K."/>
            <person name="Itoh H."/>
        </authorList>
    </citation>
    <scope>NUCLEOTIDE SEQUENCE [LARGE SCALE GENOMIC DNA]</scope>
    <source>
        <strain evidence="3">R267</strain>
    </source>
</reference>
<evidence type="ECO:0000313" key="3">
    <source>
        <dbReference type="Proteomes" id="UP000503640"/>
    </source>
</evidence>
<keyword evidence="3" id="KW-1185">Reference proteome</keyword>
<gene>
    <name evidence="2" type="ORF">AMYX_38570</name>
</gene>
<dbReference type="Proteomes" id="UP000503640">
    <property type="component" value="Unassembled WGS sequence"/>
</dbReference>
<comment type="caution">
    <text evidence="2">The sequence shown here is derived from an EMBL/GenBank/DDBJ whole genome shotgun (WGS) entry which is preliminary data.</text>
</comment>
<feature type="chain" id="PRO_5029443513" evidence="1">
    <location>
        <begin position="28"/>
        <end position="325"/>
    </location>
</feature>
<dbReference type="EMBL" id="BJTG01000011">
    <property type="protein sequence ID" value="GEJ59116.1"/>
    <property type="molecule type" value="Genomic_DNA"/>
</dbReference>
<sequence length="325" mass="33683">MTGRGQLGFLQAATVALLLPAAACGPAASGGAAGTPGSGLTQIAGQPSLGPVLATCEVQMVEGNGLGTNGLTGNGICQNGLGAAGLDLANFDTASFASWFNANPATAEMVVEYAYRCAAPSGKSVTWTNPATGVAYTWTGGLGLAPSWAGGAPATETEQQLVSACLAALVNKYGVNVTIAVEGRTATGARIPLTQNELFDYPVREACFFGNLFTNDGVFVGLDHWAWPDSISSVRACAIDRQAVGPSIDCPPMYNVDYCWNRCTRDWTGTFYESCTFNGVTYKPLTTRIALSDVYRCGDGVCQISEHCGTTDSADSCRSDCGLCP</sequence>
<evidence type="ECO:0000256" key="1">
    <source>
        <dbReference type="SAM" id="SignalP"/>
    </source>
</evidence>
<protein>
    <submittedName>
        <fullName evidence="2">Uncharacterized protein</fullName>
    </submittedName>
</protein>
<dbReference type="RefSeq" id="WP_176068321.1">
    <property type="nucleotide sequence ID" value="NZ_BJTG01000011.1"/>
</dbReference>
<accession>A0A7I9VRR2</accession>
<evidence type="ECO:0000313" key="2">
    <source>
        <dbReference type="EMBL" id="GEJ59116.1"/>
    </source>
</evidence>